<dbReference type="GO" id="GO:0005634">
    <property type="term" value="C:nucleus"/>
    <property type="evidence" value="ECO:0007669"/>
    <property type="project" value="InterPro"/>
</dbReference>
<dbReference type="AlphaFoldDB" id="A0A9W6SY64"/>
<protein>
    <submittedName>
        <fullName evidence="10">Unnamed protein product</fullName>
    </submittedName>
</protein>
<evidence type="ECO:0000256" key="7">
    <source>
        <dbReference type="ARBA" id="ARBA00023054"/>
    </source>
</evidence>
<evidence type="ECO:0000256" key="3">
    <source>
        <dbReference type="ARBA" id="ARBA00022454"/>
    </source>
</evidence>
<comment type="similarity">
    <text evidence="2">Belongs to the mis12 family.</text>
</comment>
<dbReference type="PANTHER" id="PTHR14527:SF2">
    <property type="entry name" value="PROTEIN MIS12 HOMOLOG"/>
    <property type="match status" value="1"/>
</dbReference>
<comment type="subcellular location">
    <subcellularLocation>
        <location evidence="1">Chromosome</location>
        <location evidence="1">Centromere</location>
        <location evidence="1">Kinetochore</location>
    </subcellularLocation>
</comment>
<evidence type="ECO:0000313" key="10">
    <source>
        <dbReference type="EMBL" id="GME69642.1"/>
    </source>
</evidence>
<evidence type="ECO:0000256" key="9">
    <source>
        <dbReference type="ARBA" id="ARBA00023328"/>
    </source>
</evidence>
<evidence type="ECO:0000256" key="2">
    <source>
        <dbReference type="ARBA" id="ARBA00008643"/>
    </source>
</evidence>
<dbReference type="EMBL" id="BSXN01000734">
    <property type="protein sequence ID" value="GME69642.1"/>
    <property type="molecule type" value="Genomic_DNA"/>
</dbReference>
<keyword evidence="4" id="KW-0132">Cell division</keyword>
<dbReference type="GO" id="GO:0051382">
    <property type="term" value="P:kinetochore assembly"/>
    <property type="evidence" value="ECO:0007669"/>
    <property type="project" value="TreeGrafter"/>
</dbReference>
<keyword evidence="7" id="KW-0175">Coiled coil</keyword>
<dbReference type="PANTHER" id="PTHR14527">
    <property type="entry name" value="PROTEIN MIS12 HOMOLOG"/>
    <property type="match status" value="1"/>
</dbReference>
<name>A0A9W6SY64_CANBO</name>
<dbReference type="InterPro" id="IPR008685">
    <property type="entry name" value="Centromere_Mis12"/>
</dbReference>
<evidence type="ECO:0000256" key="8">
    <source>
        <dbReference type="ARBA" id="ARBA00023306"/>
    </source>
</evidence>
<keyword evidence="8" id="KW-0131">Cell cycle</keyword>
<gene>
    <name evidence="10" type="ORF">Cboi02_000246300</name>
</gene>
<proteinExistence type="inferred from homology"/>
<reference evidence="10" key="1">
    <citation type="submission" date="2023-04" db="EMBL/GenBank/DDBJ databases">
        <title>Candida boidinii NBRC 10035.</title>
        <authorList>
            <person name="Ichikawa N."/>
            <person name="Sato H."/>
            <person name="Tonouchi N."/>
        </authorList>
    </citation>
    <scope>NUCLEOTIDE SEQUENCE</scope>
    <source>
        <strain evidence="10">NBRC 10035</strain>
    </source>
</reference>
<evidence type="ECO:0000256" key="1">
    <source>
        <dbReference type="ARBA" id="ARBA00004629"/>
    </source>
</evidence>
<evidence type="ECO:0000256" key="5">
    <source>
        <dbReference type="ARBA" id="ARBA00022776"/>
    </source>
</evidence>
<evidence type="ECO:0000313" key="11">
    <source>
        <dbReference type="Proteomes" id="UP001165120"/>
    </source>
</evidence>
<accession>A0A9W6SY64</accession>
<sequence length="336" mass="38881">MTDLSVNSILTEHLDVAPITVIDEIINTVNDVMYKCTSAMEKFLIERQVKLKDNYMSKKKERQSRVTSAGDDDVIMEEGVAAYDDDDEYPYSNETEKDEVLMIKNCDFNEISLGTAKLETLLESSVDRNFDKFELYALRNIFMIPKELIDEGLIRLEHHKDLVIDSDCIQKSSEIDESIKIVLQNIENELIINKYLNFEIKRMKILFKEFKKLNRNIKFLHTNNPEGLSNSIMIIISSIIPISDTIHYLFVEIKNLFEKFTIIRQLLTNPIEEGGVKGLHIGSSERDKYINTRSIKILKELNLLFDDKIGTEKLNLLKRINKSFNQNSKTGNKADQ</sequence>
<evidence type="ECO:0000256" key="6">
    <source>
        <dbReference type="ARBA" id="ARBA00022838"/>
    </source>
</evidence>
<dbReference type="GO" id="GO:0000070">
    <property type="term" value="P:mitotic sister chromatid segregation"/>
    <property type="evidence" value="ECO:0007669"/>
    <property type="project" value="TreeGrafter"/>
</dbReference>
<keyword evidence="9" id="KW-0137">Centromere</keyword>
<keyword evidence="3" id="KW-0158">Chromosome</keyword>
<evidence type="ECO:0000256" key="4">
    <source>
        <dbReference type="ARBA" id="ARBA00022618"/>
    </source>
</evidence>
<keyword evidence="11" id="KW-1185">Reference proteome</keyword>
<keyword evidence="6" id="KW-0995">Kinetochore</keyword>
<dbReference type="GO" id="GO:0051301">
    <property type="term" value="P:cell division"/>
    <property type="evidence" value="ECO:0007669"/>
    <property type="project" value="UniProtKB-KW"/>
</dbReference>
<dbReference type="Pfam" id="PF05859">
    <property type="entry name" value="Mis12"/>
    <property type="match status" value="1"/>
</dbReference>
<dbReference type="GO" id="GO:0000444">
    <property type="term" value="C:MIS12/MIND type complex"/>
    <property type="evidence" value="ECO:0007669"/>
    <property type="project" value="TreeGrafter"/>
</dbReference>
<organism evidence="10 11">
    <name type="scientific">Candida boidinii</name>
    <name type="common">Yeast</name>
    <dbReference type="NCBI Taxonomy" id="5477"/>
    <lineage>
        <taxon>Eukaryota</taxon>
        <taxon>Fungi</taxon>
        <taxon>Dikarya</taxon>
        <taxon>Ascomycota</taxon>
        <taxon>Saccharomycotina</taxon>
        <taxon>Pichiomycetes</taxon>
        <taxon>Pichiales</taxon>
        <taxon>Pichiaceae</taxon>
        <taxon>Ogataea</taxon>
        <taxon>Ogataea/Candida clade</taxon>
    </lineage>
</organism>
<dbReference type="Proteomes" id="UP001165120">
    <property type="component" value="Unassembled WGS sequence"/>
</dbReference>
<keyword evidence="5" id="KW-0498">Mitosis</keyword>
<comment type="caution">
    <text evidence="10">The sequence shown here is derived from an EMBL/GenBank/DDBJ whole genome shotgun (WGS) entry which is preliminary data.</text>
</comment>